<dbReference type="EMBL" id="BMPI01000019">
    <property type="protein sequence ID" value="GGM36312.1"/>
    <property type="molecule type" value="Genomic_DNA"/>
</dbReference>
<organism evidence="2 3">
    <name type="scientific">Dactylosporangium sucinum</name>
    <dbReference type="NCBI Taxonomy" id="1424081"/>
    <lineage>
        <taxon>Bacteria</taxon>
        <taxon>Bacillati</taxon>
        <taxon>Actinomycetota</taxon>
        <taxon>Actinomycetes</taxon>
        <taxon>Micromonosporales</taxon>
        <taxon>Micromonosporaceae</taxon>
        <taxon>Dactylosporangium</taxon>
    </lineage>
</organism>
<dbReference type="Proteomes" id="UP000642070">
    <property type="component" value="Unassembled WGS sequence"/>
</dbReference>
<sequence>MTVRIGCSPTTWGVDFADHPANPPWSRVLDDIASVGCRWIELGPVGFLPTGRDELAAELDARGLRVAGTFLFQPIWDAAAFADVRATARDTCRLIAEQGGRHLVVVDRVNPVRDATAGRSAAAVRLAGRAWREYLHRIEAIAETAAGAGVRAVLHPHCGTYLEFDDEIAAALAELPAELVGLCVDTGHLRLAGADPVRTLTDWSGRVEHVHLKDVDPVVAGRVRAEGLSFWQAVDAAVFCPIGRGMVDFPAFAAALDAVRYDGVAIIEQDRNPRSGSDPRVDVAASLEYLATLGLAPAAPDEDDHA</sequence>
<dbReference type="PANTHER" id="PTHR12110:SF41">
    <property type="entry name" value="INOSOSE DEHYDRATASE"/>
    <property type="match status" value="1"/>
</dbReference>
<reference evidence="2" key="1">
    <citation type="journal article" date="2014" name="Int. J. Syst. Evol. Microbiol.">
        <title>Complete genome sequence of Corynebacterium casei LMG S-19264T (=DSM 44701T), isolated from a smear-ripened cheese.</title>
        <authorList>
            <consortium name="US DOE Joint Genome Institute (JGI-PGF)"/>
            <person name="Walter F."/>
            <person name="Albersmeier A."/>
            <person name="Kalinowski J."/>
            <person name="Ruckert C."/>
        </authorList>
    </citation>
    <scope>NUCLEOTIDE SEQUENCE</scope>
    <source>
        <strain evidence="2">JCM 19831</strain>
    </source>
</reference>
<dbReference type="Gene3D" id="3.20.20.150">
    <property type="entry name" value="Divalent-metal-dependent TIM barrel enzymes"/>
    <property type="match status" value="1"/>
</dbReference>
<dbReference type="GO" id="GO:0016853">
    <property type="term" value="F:isomerase activity"/>
    <property type="evidence" value="ECO:0007669"/>
    <property type="project" value="UniProtKB-KW"/>
</dbReference>
<protein>
    <submittedName>
        <fullName evidence="2">Sugar phosphate isomerase/epimerase IoIE</fullName>
    </submittedName>
</protein>
<dbReference type="InterPro" id="IPR036237">
    <property type="entry name" value="Xyl_isomerase-like_sf"/>
</dbReference>
<name>A0A917TTA3_9ACTN</name>
<dbReference type="SUPFAM" id="SSF51658">
    <property type="entry name" value="Xylose isomerase-like"/>
    <property type="match status" value="1"/>
</dbReference>
<evidence type="ECO:0000313" key="2">
    <source>
        <dbReference type="EMBL" id="GGM36312.1"/>
    </source>
</evidence>
<dbReference type="AlphaFoldDB" id="A0A917TTA3"/>
<proteinExistence type="predicted"/>
<dbReference type="InterPro" id="IPR013022">
    <property type="entry name" value="Xyl_isomerase-like_TIM-brl"/>
</dbReference>
<keyword evidence="3" id="KW-1185">Reference proteome</keyword>
<gene>
    <name evidence="2" type="ORF">GCM10007977_042100</name>
</gene>
<evidence type="ECO:0000259" key="1">
    <source>
        <dbReference type="Pfam" id="PF01261"/>
    </source>
</evidence>
<keyword evidence="2" id="KW-0413">Isomerase</keyword>
<accession>A0A917TTA3</accession>
<feature type="domain" description="Xylose isomerase-like TIM barrel" evidence="1">
    <location>
        <begin position="29"/>
        <end position="291"/>
    </location>
</feature>
<evidence type="ECO:0000313" key="3">
    <source>
        <dbReference type="Proteomes" id="UP000642070"/>
    </source>
</evidence>
<dbReference type="PANTHER" id="PTHR12110">
    <property type="entry name" value="HYDROXYPYRUVATE ISOMERASE"/>
    <property type="match status" value="1"/>
</dbReference>
<dbReference type="Pfam" id="PF01261">
    <property type="entry name" value="AP_endonuc_2"/>
    <property type="match status" value="1"/>
</dbReference>
<reference evidence="2" key="2">
    <citation type="submission" date="2020-09" db="EMBL/GenBank/DDBJ databases">
        <authorList>
            <person name="Sun Q."/>
            <person name="Ohkuma M."/>
        </authorList>
    </citation>
    <scope>NUCLEOTIDE SEQUENCE</scope>
    <source>
        <strain evidence="2">JCM 19831</strain>
    </source>
</reference>
<comment type="caution">
    <text evidence="2">The sequence shown here is derived from an EMBL/GenBank/DDBJ whole genome shotgun (WGS) entry which is preliminary data.</text>
</comment>
<dbReference type="RefSeq" id="WP_190251598.1">
    <property type="nucleotide sequence ID" value="NZ_BMPI01000019.1"/>
</dbReference>
<dbReference type="InterPro" id="IPR050312">
    <property type="entry name" value="IolE/XylAMocC-like"/>
</dbReference>